<name>X0SJW4_9ZZZZ</name>
<feature type="non-terminal residue" evidence="1">
    <location>
        <position position="44"/>
    </location>
</feature>
<dbReference type="EMBL" id="BARS01006904">
    <property type="protein sequence ID" value="GAF75396.1"/>
    <property type="molecule type" value="Genomic_DNA"/>
</dbReference>
<organism evidence="1">
    <name type="scientific">marine sediment metagenome</name>
    <dbReference type="NCBI Taxonomy" id="412755"/>
    <lineage>
        <taxon>unclassified sequences</taxon>
        <taxon>metagenomes</taxon>
        <taxon>ecological metagenomes</taxon>
    </lineage>
</organism>
<dbReference type="AlphaFoldDB" id="X0SJW4"/>
<sequence>MYNRLQLWQCSKVIEMTDILIVDDASFMRNVLKKIVMRTGNNVV</sequence>
<comment type="caution">
    <text evidence="1">The sequence shown here is derived from an EMBL/GenBank/DDBJ whole genome shotgun (WGS) entry which is preliminary data.</text>
</comment>
<reference evidence="1" key="1">
    <citation type="journal article" date="2014" name="Front. Microbiol.">
        <title>High frequency of phylogenetically diverse reductive dehalogenase-homologous genes in deep subseafloor sedimentary metagenomes.</title>
        <authorList>
            <person name="Kawai M."/>
            <person name="Futagami T."/>
            <person name="Toyoda A."/>
            <person name="Takaki Y."/>
            <person name="Nishi S."/>
            <person name="Hori S."/>
            <person name="Arai W."/>
            <person name="Tsubouchi T."/>
            <person name="Morono Y."/>
            <person name="Uchiyama I."/>
            <person name="Ito T."/>
            <person name="Fujiyama A."/>
            <person name="Inagaki F."/>
            <person name="Takami H."/>
        </authorList>
    </citation>
    <scope>NUCLEOTIDE SEQUENCE</scope>
    <source>
        <strain evidence="1">Expedition CK06-06</strain>
    </source>
</reference>
<protein>
    <submittedName>
        <fullName evidence="1">Uncharacterized protein</fullName>
    </submittedName>
</protein>
<proteinExistence type="predicted"/>
<evidence type="ECO:0000313" key="1">
    <source>
        <dbReference type="EMBL" id="GAF75396.1"/>
    </source>
</evidence>
<gene>
    <name evidence="1" type="ORF">S01H1_13380</name>
</gene>
<accession>X0SJW4</accession>